<sequence length="582" mass="62242">MMVRNCWRFAALLVVMGIAGCSHSIAPGNDTFPQAWLEPGTRVVLPAPGLSPAIDKQQLLTGTFNGKSQSLLVMLHADEQKITLAGLSSVGIRLFKLTYDENGLHAEQSIIVPQLPPVSQVLADVMLSLWPLETWRARLPNGWTIVDKGNQRELRNASGKLVTEIAYLQRNGLREPISIHNMLLNTKSPFNTWVNNMIYISAVGMINALGNSLDEIAANLARGSAPGMRPRAGWLQGNPEAVLGGVEGELPVIPASFSAHRSRNNQLLLAAQEQIQPQVDEAIARFGRDRIAVVMGTSTSGLNEGDEHVQLTLNGEVSPRWRYPQQELGDPSRFLSRWLQVDGPAFTLSTACSSSARAIISGRRLIEAGLADVAIVGGADTLSRMPINGFHSLKSLSSELCQPFAQNRCGITIGEGAALMVLTREPQPLVLLGVGESSDAWHISAPHPQGEGAIEQALAEADIEAKQVGYINLHGTATLLNDQIESRVVYSLFGEQVPCSSTKHLTGHTLGAAGITEAAISALILLRNLPLPAQDFSASPADSALPACGVMHTSQPLARPIILSNSFAFGGNNASILLGKDV</sequence>
<keyword evidence="5" id="KW-0732">Signal</keyword>
<dbReference type="SUPFAM" id="SSF53901">
    <property type="entry name" value="Thiolase-like"/>
    <property type="match status" value="1"/>
</dbReference>
<evidence type="ECO:0000256" key="5">
    <source>
        <dbReference type="SAM" id="SignalP"/>
    </source>
</evidence>
<dbReference type="PANTHER" id="PTHR11712">
    <property type="entry name" value="POLYKETIDE SYNTHASE-RELATED"/>
    <property type="match status" value="1"/>
</dbReference>
<gene>
    <name evidence="7" type="primary">fabF_1</name>
    <name evidence="7" type="ORF">NCTC5047_02791</name>
</gene>
<organism evidence="7 8">
    <name type="scientific">Klebsiella pneumoniae</name>
    <dbReference type="NCBI Taxonomy" id="573"/>
    <lineage>
        <taxon>Bacteria</taxon>
        <taxon>Pseudomonadati</taxon>
        <taxon>Pseudomonadota</taxon>
        <taxon>Gammaproteobacteria</taxon>
        <taxon>Enterobacterales</taxon>
        <taxon>Enterobacteriaceae</taxon>
        <taxon>Klebsiella/Raoultella group</taxon>
        <taxon>Klebsiella</taxon>
        <taxon>Klebsiella pneumoniae complex</taxon>
    </lineage>
</organism>
<dbReference type="CDD" id="cd00834">
    <property type="entry name" value="KAS_I_II"/>
    <property type="match status" value="1"/>
</dbReference>
<dbReference type="EMBL" id="UGLH01000006">
    <property type="protein sequence ID" value="STT81854.1"/>
    <property type="molecule type" value="Genomic_DNA"/>
</dbReference>
<keyword evidence="7" id="KW-0012">Acyltransferase</keyword>
<accession>A0A377XIT0</accession>
<name>A0A377XIT0_KLEPN</name>
<dbReference type="GO" id="GO:0005829">
    <property type="term" value="C:cytosol"/>
    <property type="evidence" value="ECO:0007669"/>
    <property type="project" value="TreeGrafter"/>
</dbReference>
<evidence type="ECO:0000256" key="1">
    <source>
        <dbReference type="ARBA" id="ARBA00005194"/>
    </source>
</evidence>
<dbReference type="InterPro" id="IPR018201">
    <property type="entry name" value="Ketoacyl_synth_AS"/>
</dbReference>
<dbReference type="Proteomes" id="UP000254340">
    <property type="component" value="Unassembled WGS sequence"/>
</dbReference>
<dbReference type="PROSITE" id="PS51257">
    <property type="entry name" value="PROKAR_LIPOPROTEIN"/>
    <property type="match status" value="1"/>
</dbReference>
<dbReference type="Gene3D" id="3.40.47.10">
    <property type="match status" value="2"/>
</dbReference>
<dbReference type="InterPro" id="IPR014030">
    <property type="entry name" value="Ketoacyl_synth_N"/>
</dbReference>
<dbReference type="InterPro" id="IPR021675">
    <property type="entry name" value="DUF3261"/>
</dbReference>
<evidence type="ECO:0000256" key="4">
    <source>
        <dbReference type="RuleBase" id="RU003694"/>
    </source>
</evidence>
<dbReference type="SMART" id="SM00825">
    <property type="entry name" value="PKS_KS"/>
    <property type="match status" value="1"/>
</dbReference>
<evidence type="ECO:0000313" key="8">
    <source>
        <dbReference type="Proteomes" id="UP000254340"/>
    </source>
</evidence>
<evidence type="ECO:0000256" key="3">
    <source>
        <dbReference type="ARBA" id="ARBA00022679"/>
    </source>
</evidence>
<feature type="domain" description="Ketosynthase family 3 (KS3)" evidence="6">
    <location>
        <begin position="195"/>
        <end position="580"/>
    </location>
</feature>
<dbReference type="InterPro" id="IPR000794">
    <property type="entry name" value="Beta-ketoacyl_synthase"/>
</dbReference>
<dbReference type="GO" id="GO:0004315">
    <property type="term" value="F:3-oxoacyl-[acyl-carrier-protein] synthase activity"/>
    <property type="evidence" value="ECO:0007669"/>
    <property type="project" value="UniProtKB-EC"/>
</dbReference>
<dbReference type="UniPathway" id="UPA00094"/>
<evidence type="ECO:0000259" key="6">
    <source>
        <dbReference type="PROSITE" id="PS52004"/>
    </source>
</evidence>
<dbReference type="GO" id="GO:0006633">
    <property type="term" value="P:fatty acid biosynthetic process"/>
    <property type="evidence" value="ECO:0007669"/>
    <property type="project" value="UniProtKB-UniPathway"/>
</dbReference>
<proteinExistence type="inferred from homology"/>
<feature type="signal peptide" evidence="5">
    <location>
        <begin position="1"/>
        <end position="26"/>
    </location>
</feature>
<feature type="chain" id="PRO_5016697012" evidence="5">
    <location>
        <begin position="27"/>
        <end position="582"/>
    </location>
</feature>
<dbReference type="Pfam" id="PF00109">
    <property type="entry name" value="ketoacyl-synt"/>
    <property type="match status" value="1"/>
</dbReference>
<evidence type="ECO:0000313" key="7">
    <source>
        <dbReference type="EMBL" id="STT81854.1"/>
    </source>
</evidence>
<keyword evidence="3 4" id="KW-0808">Transferase</keyword>
<dbReference type="PROSITE" id="PS00606">
    <property type="entry name" value="KS3_1"/>
    <property type="match status" value="1"/>
</dbReference>
<evidence type="ECO:0000256" key="2">
    <source>
        <dbReference type="ARBA" id="ARBA00008467"/>
    </source>
</evidence>
<comment type="pathway">
    <text evidence="1">Lipid metabolism; fatty acid biosynthesis.</text>
</comment>
<dbReference type="EC" id="2.3.1.179" evidence="7"/>
<dbReference type="NCBIfam" id="NF006618">
    <property type="entry name" value="PRK09185.1"/>
    <property type="match status" value="1"/>
</dbReference>
<reference evidence="7 8" key="1">
    <citation type="submission" date="2018-06" db="EMBL/GenBank/DDBJ databases">
        <authorList>
            <consortium name="Pathogen Informatics"/>
            <person name="Doyle S."/>
        </authorList>
    </citation>
    <scope>NUCLEOTIDE SEQUENCE [LARGE SCALE GENOMIC DNA]</scope>
    <source>
        <strain evidence="7 8">NCTC5047</strain>
    </source>
</reference>
<comment type="similarity">
    <text evidence="2 4">Belongs to the thiolase-like superfamily. Beta-ketoacyl-ACP synthases family.</text>
</comment>
<dbReference type="Pfam" id="PF11659">
    <property type="entry name" value="DUF3261"/>
    <property type="match status" value="1"/>
</dbReference>
<dbReference type="PROSITE" id="PS52004">
    <property type="entry name" value="KS3_2"/>
    <property type="match status" value="1"/>
</dbReference>
<dbReference type="InterPro" id="IPR016039">
    <property type="entry name" value="Thiolase-like"/>
</dbReference>
<dbReference type="Pfam" id="PF02801">
    <property type="entry name" value="Ketoacyl-synt_C"/>
    <property type="match status" value="1"/>
</dbReference>
<dbReference type="AlphaFoldDB" id="A0A377XIT0"/>
<protein>
    <submittedName>
        <fullName evidence="7">3-oxoacyl-ACP synthase</fullName>
        <ecNumber evidence="7">2.3.1.179</ecNumber>
    </submittedName>
</protein>
<dbReference type="InterPro" id="IPR020841">
    <property type="entry name" value="PKS_Beta-ketoAc_synthase_dom"/>
</dbReference>
<dbReference type="PANTHER" id="PTHR11712:SF320">
    <property type="entry name" value="BETA-KETOACYL SYNTHASE"/>
    <property type="match status" value="1"/>
</dbReference>
<dbReference type="InterPro" id="IPR014031">
    <property type="entry name" value="Ketoacyl_synth_C"/>
</dbReference>